<dbReference type="Proteomes" id="UP000179588">
    <property type="component" value="Unassembled WGS sequence"/>
</dbReference>
<keyword evidence="1" id="KW-0732">Signal</keyword>
<dbReference type="InterPro" id="IPR050263">
    <property type="entry name" value="Bact_Fimbrial_Adh_Pro"/>
</dbReference>
<name>A0A1S1HZJ8_PROST</name>
<dbReference type="GO" id="GO:0043709">
    <property type="term" value="P:cell adhesion involved in single-species biofilm formation"/>
    <property type="evidence" value="ECO:0007669"/>
    <property type="project" value="TreeGrafter"/>
</dbReference>
<evidence type="ECO:0000256" key="1">
    <source>
        <dbReference type="SAM" id="SignalP"/>
    </source>
</evidence>
<protein>
    <submittedName>
        <fullName evidence="3">Fimbrial protein</fullName>
    </submittedName>
</protein>
<organism evidence="3 4">
    <name type="scientific">Providencia stuartii</name>
    <dbReference type="NCBI Taxonomy" id="588"/>
    <lineage>
        <taxon>Bacteria</taxon>
        <taxon>Pseudomonadati</taxon>
        <taxon>Pseudomonadota</taxon>
        <taxon>Gammaproteobacteria</taxon>
        <taxon>Enterobacterales</taxon>
        <taxon>Morganellaceae</taxon>
        <taxon>Providencia</taxon>
    </lineage>
</organism>
<reference evidence="3 4" key="1">
    <citation type="submission" date="2016-03" db="EMBL/GenBank/DDBJ databases">
        <title>Genome sequence of Providencia stuartii strain, isolated from the salivary glands of larval Lucilia sericata.</title>
        <authorList>
            <person name="Yuan Y."/>
            <person name="Zhang Y."/>
            <person name="Fu S."/>
            <person name="Crippen T.L."/>
            <person name="Visi D."/>
            <person name="Benbow M.E."/>
            <person name="Allen M."/>
            <person name="Tomberlin J.K."/>
            <person name="Sze S.-H."/>
            <person name="Tarone A.M."/>
        </authorList>
    </citation>
    <scope>NUCLEOTIDE SEQUENCE [LARGE SCALE GENOMIC DNA]</scope>
    <source>
        <strain evidence="3 4">Crippen</strain>
    </source>
</reference>
<evidence type="ECO:0000313" key="4">
    <source>
        <dbReference type="Proteomes" id="UP000179588"/>
    </source>
</evidence>
<proteinExistence type="predicted"/>
<sequence>MKKLAIAAFIFGAMSPSVFAAEGGSGEVKFNGSIITAPCSIAPGQQSQEVELGQVSNSLLEMGGMSTPQPFSIKLEGCTLNATYNTGEKDDQGNDVTATYNNTISIRFSGSEWVNGSNNTGLLAITGEGRGAGVQLLTPAGTAVPVNSTTPQNFIAGDNTLRFQAALKGFQGTPVTPGNFDAVTNFVLTYN</sequence>
<dbReference type="PANTHER" id="PTHR33420">
    <property type="entry name" value="FIMBRIAL SUBUNIT ELFA-RELATED"/>
    <property type="match status" value="1"/>
</dbReference>
<evidence type="ECO:0000313" key="3">
    <source>
        <dbReference type="EMBL" id="OHT25790.1"/>
    </source>
</evidence>
<dbReference type="Gene3D" id="2.60.40.1090">
    <property type="entry name" value="Fimbrial-type adhesion domain"/>
    <property type="match status" value="1"/>
</dbReference>
<dbReference type="OrthoDB" id="6522787at2"/>
<dbReference type="AlphaFoldDB" id="A0A1S1HZJ8"/>
<dbReference type="Pfam" id="PF00419">
    <property type="entry name" value="Fimbrial"/>
    <property type="match status" value="1"/>
</dbReference>
<feature type="chain" id="PRO_5010167469" evidence="1">
    <location>
        <begin position="21"/>
        <end position="191"/>
    </location>
</feature>
<feature type="signal peptide" evidence="1">
    <location>
        <begin position="1"/>
        <end position="20"/>
    </location>
</feature>
<evidence type="ECO:0000259" key="2">
    <source>
        <dbReference type="Pfam" id="PF00419"/>
    </source>
</evidence>
<dbReference type="EMBL" id="LVIE01000002">
    <property type="protein sequence ID" value="OHT25790.1"/>
    <property type="molecule type" value="Genomic_DNA"/>
</dbReference>
<dbReference type="SUPFAM" id="SSF49401">
    <property type="entry name" value="Bacterial adhesins"/>
    <property type="match status" value="1"/>
</dbReference>
<keyword evidence="4" id="KW-1185">Reference proteome</keyword>
<dbReference type="InterPro" id="IPR000259">
    <property type="entry name" value="Adhesion_dom_fimbrial"/>
</dbReference>
<dbReference type="InterPro" id="IPR036937">
    <property type="entry name" value="Adhesion_dom_fimbrial_sf"/>
</dbReference>
<dbReference type="GO" id="GO:0009289">
    <property type="term" value="C:pilus"/>
    <property type="evidence" value="ECO:0007669"/>
    <property type="project" value="InterPro"/>
</dbReference>
<comment type="caution">
    <text evidence="3">The sequence shown here is derived from an EMBL/GenBank/DDBJ whole genome shotgun (WGS) entry which is preliminary data.</text>
</comment>
<dbReference type="RefSeq" id="WP_070925205.1">
    <property type="nucleotide sequence ID" value="NZ_VAUE01000001.1"/>
</dbReference>
<feature type="domain" description="Fimbrial-type adhesion" evidence="2">
    <location>
        <begin position="29"/>
        <end position="190"/>
    </location>
</feature>
<dbReference type="PANTHER" id="PTHR33420:SF11">
    <property type="entry name" value="FIMBRIAL-LIKE PROTEIN"/>
    <property type="match status" value="1"/>
</dbReference>
<dbReference type="InterPro" id="IPR008966">
    <property type="entry name" value="Adhesion_dom_sf"/>
</dbReference>
<gene>
    <name evidence="3" type="ORF">A3Q29_12100</name>
</gene>
<accession>A0A1S1HZJ8</accession>